<evidence type="ECO:0000256" key="2">
    <source>
        <dbReference type="SAM" id="Phobius"/>
    </source>
</evidence>
<dbReference type="Proteomes" id="UP000002212">
    <property type="component" value="Chromosome"/>
</dbReference>
<dbReference type="STRING" id="632772.ROP_28770"/>
<evidence type="ECO:0000313" key="4">
    <source>
        <dbReference type="EMBL" id="BAH51124.1"/>
    </source>
</evidence>
<evidence type="ECO:0000259" key="3">
    <source>
        <dbReference type="Pfam" id="PF00892"/>
    </source>
</evidence>
<name>C1B5J8_RHOOB</name>
<dbReference type="Gene3D" id="1.10.3730.20">
    <property type="match status" value="1"/>
</dbReference>
<feature type="transmembrane region" description="Helical" evidence="2">
    <location>
        <begin position="79"/>
        <end position="98"/>
    </location>
</feature>
<dbReference type="AlphaFoldDB" id="C1B5J8"/>
<protein>
    <submittedName>
        <fullName evidence="4">Hypothetical membrane protein</fullName>
    </submittedName>
</protein>
<feature type="transmembrane region" description="Helical" evidence="2">
    <location>
        <begin position="55"/>
        <end position="73"/>
    </location>
</feature>
<dbReference type="GO" id="GO:0015565">
    <property type="term" value="F:threonine efflux transmembrane transporter activity"/>
    <property type="evidence" value="ECO:0007669"/>
    <property type="project" value="TreeGrafter"/>
</dbReference>
<evidence type="ECO:0000313" key="5">
    <source>
        <dbReference type="Proteomes" id="UP000002212"/>
    </source>
</evidence>
<dbReference type="PATRIC" id="fig|632772.20.peg.3005"/>
<feature type="transmembrane region" description="Helical" evidence="2">
    <location>
        <begin position="128"/>
        <end position="147"/>
    </location>
</feature>
<keyword evidence="2" id="KW-0812">Transmembrane</keyword>
<reference evidence="4 5" key="1">
    <citation type="submission" date="2009-03" db="EMBL/GenBank/DDBJ databases">
        <title>Comparison of the complete genome sequences of Rhodococcus erythropolis PR4 and Rhodococcus opacus B4.</title>
        <authorList>
            <person name="Takarada H."/>
            <person name="Sekine M."/>
            <person name="Hosoyama A."/>
            <person name="Yamada R."/>
            <person name="Fujisawa T."/>
            <person name="Omata S."/>
            <person name="Shimizu A."/>
            <person name="Tsukatani N."/>
            <person name="Tanikawa S."/>
            <person name="Fujita N."/>
            <person name="Harayama S."/>
        </authorList>
    </citation>
    <scope>NUCLEOTIDE SEQUENCE [LARGE SCALE GENOMIC DNA]</scope>
    <source>
        <strain evidence="4 5">B4</strain>
    </source>
</reference>
<feature type="transmembrane region" description="Helical" evidence="2">
    <location>
        <begin position="187"/>
        <end position="207"/>
    </location>
</feature>
<dbReference type="PANTHER" id="PTHR22911">
    <property type="entry name" value="ACYL-MALONYL CONDENSING ENZYME-RELATED"/>
    <property type="match status" value="1"/>
</dbReference>
<dbReference type="SUPFAM" id="SSF103481">
    <property type="entry name" value="Multidrug resistance efflux transporter EmrE"/>
    <property type="match status" value="1"/>
</dbReference>
<dbReference type="OrthoDB" id="9815120at2"/>
<dbReference type="GO" id="GO:0005886">
    <property type="term" value="C:plasma membrane"/>
    <property type="evidence" value="ECO:0007669"/>
    <property type="project" value="TreeGrafter"/>
</dbReference>
<gene>
    <name evidence="4" type="ordered locus">ROP_28770</name>
</gene>
<sequence>MVGSSVSNQAGAAIGALAFPVIGPVGVVAVRQLVTAMVLGAAVRPRFRSMTGAQFRPVLGLAVVFSVMNLSLYSAVERIGLGLAVTLEFLGPLAVAVLTSRRVIDVACAIVAGIGVLVLTDPGPTTDYLGIASALTAAAAWAGYILLNRTLGQRLPGVQGSAAAGALSAIAWIPLTVVWFIHHPPTVESLLFAVACGILASAIPFAADLITLRRLPAGLFGTLTSLNPVWAALAGWLILHQMLSAHQLTGIGLIAASNIAVTVAGFARQGRKRRVQLATDATR</sequence>
<dbReference type="InterPro" id="IPR000620">
    <property type="entry name" value="EamA_dom"/>
</dbReference>
<dbReference type="PANTHER" id="PTHR22911:SF37">
    <property type="entry name" value="THREONINE_HOMOSERINE EXPORTER RHTA"/>
    <property type="match status" value="1"/>
</dbReference>
<accession>C1B5J8</accession>
<feature type="transmembrane region" description="Helical" evidence="2">
    <location>
        <begin position="103"/>
        <end position="122"/>
    </location>
</feature>
<dbReference type="HOGENOM" id="CLU_057295_0_1_11"/>
<dbReference type="KEGG" id="rop:ROP_28770"/>
<feature type="transmembrane region" description="Helical" evidence="2">
    <location>
        <begin position="219"/>
        <end position="239"/>
    </location>
</feature>
<keyword evidence="2" id="KW-1133">Transmembrane helix</keyword>
<dbReference type="EMBL" id="AP011115">
    <property type="protein sequence ID" value="BAH51124.1"/>
    <property type="molecule type" value="Genomic_DNA"/>
</dbReference>
<feature type="domain" description="EamA" evidence="3">
    <location>
        <begin position="129"/>
        <end position="259"/>
    </location>
</feature>
<comment type="similarity">
    <text evidence="1">Belongs to the EamA transporter family.</text>
</comment>
<feature type="transmembrane region" description="Helical" evidence="2">
    <location>
        <begin position="12"/>
        <end position="34"/>
    </location>
</feature>
<dbReference type="Pfam" id="PF00892">
    <property type="entry name" value="EamA"/>
    <property type="match status" value="1"/>
</dbReference>
<feature type="transmembrane region" description="Helical" evidence="2">
    <location>
        <begin position="159"/>
        <end position="181"/>
    </location>
</feature>
<feature type="transmembrane region" description="Helical" evidence="2">
    <location>
        <begin position="245"/>
        <end position="267"/>
    </location>
</feature>
<evidence type="ECO:0000256" key="1">
    <source>
        <dbReference type="ARBA" id="ARBA00007362"/>
    </source>
</evidence>
<dbReference type="InterPro" id="IPR037185">
    <property type="entry name" value="EmrE-like"/>
</dbReference>
<organism evidence="4 5">
    <name type="scientific">Rhodococcus opacus (strain B4)</name>
    <dbReference type="NCBI Taxonomy" id="632772"/>
    <lineage>
        <taxon>Bacteria</taxon>
        <taxon>Bacillati</taxon>
        <taxon>Actinomycetota</taxon>
        <taxon>Actinomycetes</taxon>
        <taxon>Mycobacteriales</taxon>
        <taxon>Nocardiaceae</taxon>
        <taxon>Rhodococcus</taxon>
    </lineage>
</organism>
<proteinExistence type="inferred from homology"/>
<keyword evidence="2" id="KW-0472">Membrane</keyword>